<evidence type="ECO:0000313" key="1">
    <source>
        <dbReference type="EMBL" id="KAK8484511.1"/>
    </source>
</evidence>
<evidence type="ECO:0000313" key="2">
    <source>
        <dbReference type="Proteomes" id="UP001396334"/>
    </source>
</evidence>
<organism evidence="1 2">
    <name type="scientific">Hibiscus sabdariffa</name>
    <name type="common">roselle</name>
    <dbReference type="NCBI Taxonomy" id="183260"/>
    <lineage>
        <taxon>Eukaryota</taxon>
        <taxon>Viridiplantae</taxon>
        <taxon>Streptophyta</taxon>
        <taxon>Embryophyta</taxon>
        <taxon>Tracheophyta</taxon>
        <taxon>Spermatophyta</taxon>
        <taxon>Magnoliopsida</taxon>
        <taxon>eudicotyledons</taxon>
        <taxon>Gunneridae</taxon>
        <taxon>Pentapetalae</taxon>
        <taxon>rosids</taxon>
        <taxon>malvids</taxon>
        <taxon>Malvales</taxon>
        <taxon>Malvaceae</taxon>
        <taxon>Malvoideae</taxon>
        <taxon>Hibiscus</taxon>
    </lineage>
</organism>
<dbReference type="InterPro" id="IPR012337">
    <property type="entry name" value="RNaseH-like_sf"/>
</dbReference>
<dbReference type="SUPFAM" id="SSF53098">
    <property type="entry name" value="Ribonuclease H-like"/>
    <property type="match status" value="1"/>
</dbReference>
<name>A0ABR1ZUW8_9ROSI</name>
<sequence>MATKHLLSLARRSHKPSYSFTAARSSSSAASSLAATESKEISPPPPTAMIYDRLALDVKSKLQNQDHNYFVQWLGSGSMRANSSWLYQPDCLDDLAFTIMHETSKLVYRVSEADVIRARNQHQRRLYSSVASNFYSLHTDASVCNNFPDSIVGSVFRDTEGSVIWFKSTVLAGVHGTHLAEFYSVLIGVRFALLTLIVRKVKDATLVVHMDRLDVYKVLSAGVVSSCVITVEYKRVDRKYNQEADGLARIVLQSYVEEKWKRVASVDWRFECHIHEPEVLPYFCGDVTEVVLIDGD</sequence>
<evidence type="ECO:0008006" key="3">
    <source>
        <dbReference type="Google" id="ProtNLM"/>
    </source>
</evidence>
<dbReference type="EMBL" id="JBBPBN010000564">
    <property type="protein sequence ID" value="KAK8484511.1"/>
    <property type="molecule type" value="Genomic_DNA"/>
</dbReference>
<comment type="caution">
    <text evidence="1">The sequence shown here is derived from an EMBL/GenBank/DDBJ whole genome shotgun (WGS) entry which is preliminary data.</text>
</comment>
<proteinExistence type="predicted"/>
<keyword evidence="2" id="KW-1185">Reference proteome</keyword>
<protein>
    <recommendedName>
        <fullName evidence="3">RNase H type-1 domain-containing protein</fullName>
    </recommendedName>
</protein>
<gene>
    <name evidence="1" type="ORF">V6N11_021494</name>
</gene>
<dbReference type="Proteomes" id="UP001396334">
    <property type="component" value="Unassembled WGS sequence"/>
</dbReference>
<reference evidence="1 2" key="1">
    <citation type="journal article" date="2024" name="G3 (Bethesda)">
        <title>Genome assembly of Hibiscus sabdariffa L. provides insights into metabolisms of medicinal natural products.</title>
        <authorList>
            <person name="Kim T."/>
        </authorList>
    </citation>
    <scope>NUCLEOTIDE SEQUENCE [LARGE SCALE GENOMIC DNA]</scope>
    <source>
        <strain evidence="1">TK-2024</strain>
        <tissue evidence="1">Old leaves</tissue>
    </source>
</reference>
<accession>A0ABR1ZUW8</accession>